<keyword evidence="3 4" id="KW-0472">Membrane</keyword>
<dbReference type="EMBL" id="CP003345">
    <property type="protein sequence ID" value="AFM03923.1"/>
    <property type="molecule type" value="Genomic_DNA"/>
</dbReference>
<dbReference type="KEGG" id="fli:Fleli_1501"/>
<dbReference type="HOGENOM" id="CLU_594154_0_0_10"/>
<name>I4AIY8_BERLS</name>
<organism evidence="5 6">
    <name type="scientific">Bernardetia litoralis (strain ATCC 23117 / DSM 6794 / NBRC 15988 / NCIMB 1366 / Fx l1 / Sio-4)</name>
    <name type="common">Flexibacter litoralis</name>
    <dbReference type="NCBI Taxonomy" id="880071"/>
    <lineage>
        <taxon>Bacteria</taxon>
        <taxon>Pseudomonadati</taxon>
        <taxon>Bacteroidota</taxon>
        <taxon>Cytophagia</taxon>
        <taxon>Cytophagales</taxon>
        <taxon>Bernardetiaceae</taxon>
        <taxon>Bernardetia</taxon>
    </lineage>
</organism>
<gene>
    <name evidence="5" type="ordered locus">Fleli_1501</name>
</gene>
<dbReference type="SUPFAM" id="SSF103473">
    <property type="entry name" value="MFS general substrate transporter"/>
    <property type="match status" value="1"/>
</dbReference>
<feature type="transmembrane region" description="Helical" evidence="4">
    <location>
        <begin position="284"/>
        <end position="303"/>
    </location>
</feature>
<dbReference type="Proteomes" id="UP000006054">
    <property type="component" value="Chromosome"/>
</dbReference>
<feature type="transmembrane region" description="Helical" evidence="4">
    <location>
        <begin position="76"/>
        <end position="97"/>
    </location>
</feature>
<proteinExistence type="predicted"/>
<feature type="transmembrane region" description="Helical" evidence="4">
    <location>
        <begin position="128"/>
        <end position="152"/>
    </location>
</feature>
<keyword evidence="2 4" id="KW-1133">Transmembrane helix</keyword>
<feature type="transmembrane region" description="Helical" evidence="4">
    <location>
        <begin position="196"/>
        <end position="218"/>
    </location>
</feature>
<evidence type="ECO:0000256" key="4">
    <source>
        <dbReference type="SAM" id="Phobius"/>
    </source>
</evidence>
<feature type="transmembrane region" description="Helical" evidence="4">
    <location>
        <begin position="384"/>
        <end position="404"/>
    </location>
</feature>
<dbReference type="eggNOG" id="COG0738">
    <property type="taxonomic scope" value="Bacteria"/>
</dbReference>
<dbReference type="GO" id="GO:0022857">
    <property type="term" value="F:transmembrane transporter activity"/>
    <property type="evidence" value="ECO:0007669"/>
    <property type="project" value="InterPro"/>
</dbReference>
<dbReference type="AlphaFoldDB" id="I4AIY8"/>
<feature type="transmembrane region" description="Helical" evidence="4">
    <location>
        <begin position="104"/>
        <end position="122"/>
    </location>
</feature>
<accession>I4AIY8</accession>
<dbReference type="CDD" id="cd06174">
    <property type="entry name" value="MFS"/>
    <property type="match status" value="1"/>
</dbReference>
<dbReference type="Gene3D" id="1.20.1250.20">
    <property type="entry name" value="MFS general substrate transporter like domains"/>
    <property type="match status" value="2"/>
</dbReference>
<evidence type="ECO:0000256" key="3">
    <source>
        <dbReference type="ARBA" id="ARBA00023136"/>
    </source>
</evidence>
<feature type="transmembrane region" description="Helical" evidence="4">
    <location>
        <begin position="41"/>
        <end position="70"/>
    </location>
</feature>
<evidence type="ECO:0000256" key="1">
    <source>
        <dbReference type="ARBA" id="ARBA00022692"/>
    </source>
</evidence>
<protein>
    <submittedName>
        <fullName evidence="5">Major Facilitator Superfamily transporter</fullName>
    </submittedName>
</protein>
<evidence type="ECO:0000256" key="2">
    <source>
        <dbReference type="ARBA" id="ARBA00022989"/>
    </source>
</evidence>
<feature type="transmembrane region" description="Helical" evidence="4">
    <location>
        <begin position="351"/>
        <end position="372"/>
    </location>
</feature>
<evidence type="ECO:0000313" key="6">
    <source>
        <dbReference type="Proteomes" id="UP000006054"/>
    </source>
</evidence>
<dbReference type="InterPro" id="IPR036259">
    <property type="entry name" value="MFS_trans_sf"/>
</dbReference>
<evidence type="ECO:0000313" key="5">
    <source>
        <dbReference type="EMBL" id="AFM03923.1"/>
    </source>
</evidence>
<feature type="transmembrane region" description="Helical" evidence="4">
    <location>
        <begin position="310"/>
        <end position="331"/>
    </location>
</feature>
<reference evidence="6" key="1">
    <citation type="submission" date="2012-06" db="EMBL/GenBank/DDBJ databases">
        <title>The complete genome of Flexibacter litoralis DSM 6794.</title>
        <authorList>
            <person name="Lucas S."/>
            <person name="Copeland A."/>
            <person name="Lapidus A."/>
            <person name="Glavina del Rio T."/>
            <person name="Dalin E."/>
            <person name="Tice H."/>
            <person name="Bruce D."/>
            <person name="Goodwin L."/>
            <person name="Pitluck S."/>
            <person name="Peters L."/>
            <person name="Ovchinnikova G."/>
            <person name="Lu M."/>
            <person name="Kyrpides N."/>
            <person name="Mavromatis K."/>
            <person name="Ivanova N."/>
            <person name="Brettin T."/>
            <person name="Detter J.C."/>
            <person name="Han C."/>
            <person name="Larimer F."/>
            <person name="Land M."/>
            <person name="Hauser L."/>
            <person name="Markowitz V."/>
            <person name="Cheng J.-F."/>
            <person name="Hugenholtz P."/>
            <person name="Woyke T."/>
            <person name="Wu D."/>
            <person name="Spring S."/>
            <person name="Lang E."/>
            <person name="Kopitz M."/>
            <person name="Brambilla E."/>
            <person name="Klenk H.-P."/>
            <person name="Eisen J.A."/>
        </authorList>
    </citation>
    <scope>NUCLEOTIDE SEQUENCE [LARGE SCALE GENOMIC DNA]</scope>
    <source>
        <strain evidence="6">ATCC 23117 / DSM 6794 / NBRC 15988 / NCIMB 1366 / Sio-4</strain>
    </source>
</reference>
<dbReference type="InterPro" id="IPR011701">
    <property type="entry name" value="MFS"/>
</dbReference>
<dbReference type="OrthoDB" id="6395826at2"/>
<dbReference type="Pfam" id="PF07690">
    <property type="entry name" value="MFS_1"/>
    <property type="match status" value="1"/>
</dbReference>
<feature type="transmembrane region" description="Helical" evidence="4">
    <location>
        <begin position="416"/>
        <end position="438"/>
    </location>
</feature>
<feature type="transmembrane region" description="Helical" evidence="4">
    <location>
        <begin position="172"/>
        <end position="190"/>
    </location>
</feature>
<sequence>MENTLDTKNNTEDSIKITLPTSNSKRGQGSKRIYKRPELPITVVLGSAFLIYGILYHAAAFAVLGAIFSYDSSETAVLMNIRDISYIVFTIVGAIIVPRWSARNIIVVCLSAMAVCAIAVSFQTHNFALAEFLFSLTGGSFALVRLAAYWLISLESKKKGQHARRIMHLEGMYLLGVALSYVLFLPYINIDSSWTHAYWVLLPFLVVVIGFQFLHYHYPLYSVPKSWKNEFRHAHKSLNGLLVNSILILSIFCIFIASIVYVHFEEWANVFAVRVIDLNNRQFYDLRVSAVIFLVMAISRLLIGTLLQHAGRFMIFVFCIFGLMSLVLWTGDVFANQTIYPASVFSDISPYSLLLPATAFFLAPILPLIYAVIITQASERQQPLVIGLLLGVTMLAKLLFTSLSTKSYDYFVDYTAFYLILIPLALLLVLFFLVYSDLNKDSRLFHRKKRKLEKPKKQRE</sequence>
<keyword evidence="1 4" id="KW-0812">Transmembrane</keyword>
<dbReference type="STRING" id="880071.Fleli_1501"/>
<dbReference type="RefSeq" id="WP_014797380.1">
    <property type="nucleotide sequence ID" value="NC_018018.1"/>
</dbReference>
<keyword evidence="6" id="KW-1185">Reference proteome</keyword>
<feature type="transmembrane region" description="Helical" evidence="4">
    <location>
        <begin position="238"/>
        <end position="264"/>
    </location>
</feature>